<evidence type="ECO:0000256" key="7">
    <source>
        <dbReference type="ARBA" id="ARBA00023136"/>
    </source>
</evidence>
<dbReference type="CDD" id="cd06550">
    <property type="entry name" value="TM_ABC_iron-siderophores_like"/>
    <property type="match status" value="1"/>
</dbReference>
<dbReference type="SUPFAM" id="SSF81345">
    <property type="entry name" value="ABC transporter involved in vitamin B12 uptake, BtuC"/>
    <property type="match status" value="1"/>
</dbReference>
<feature type="transmembrane region" description="Helical" evidence="8">
    <location>
        <begin position="249"/>
        <end position="275"/>
    </location>
</feature>
<accession>A0A081LFX1</accession>
<feature type="transmembrane region" description="Helical" evidence="8">
    <location>
        <begin position="317"/>
        <end position="337"/>
    </location>
</feature>
<dbReference type="GO" id="GO:0033214">
    <property type="term" value="P:siderophore-iron import into cell"/>
    <property type="evidence" value="ECO:0007669"/>
    <property type="project" value="TreeGrafter"/>
</dbReference>
<dbReference type="Gene3D" id="1.10.3470.10">
    <property type="entry name" value="ABC transporter involved in vitamin B12 uptake, BtuC"/>
    <property type="match status" value="1"/>
</dbReference>
<evidence type="ECO:0000256" key="4">
    <source>
        <dbReference type="ARBA" id="ARBA00022475"/>
    </source>
</evidence>
<organism evidence="9 10">
    <name type="scientific">Bacillus zhangzhouensis</name>
    <dbReference type="NCBI Taxonomy" id="1178540"/>
    <lineage>
        <taxon>Bacteria</taxon>
        <taxon>Bacillati</taxon>
        <taxon>Bacillota</taxon>
        <taxon>Bacilli</taxon>
        <taxon>Bacillales</taxon>
        <taxon>Bacillaceae</taxon>
        <taxon>Bacillus</taxon>
    </lineage>
</organism>
<comment type="similarity">
    <text evidence="2">Belongs to the binding-protein-dependent transport system permease family. FecCD subfamily.</text>
</comment>
<feature type="transmembrane region" description="Helical" evidence="8">
    <location>
        <begin position="159"/>
        <end position="181"/>
    </location>
</feature>
<dbReference type="EMBL" id="JOTP01000001">
    <property type="protein sequence ID" value="KEP28147.1"/>
    <property type="molecule type" value="Genomic_DNA"/>
</dbReference>
<evidence type="ECO:0000256" key="8">
    <source>
        <dbReference type="SAM" id="Phobius"/>
    </source>
</evidence>
<evidence type="ECO:0000256" key="6">
    <source>
        <dbReference type="ARBA" id="ARBA00022989"/>
    </source>
</evidence>
<dbReference type="FunFam" id="1.10.3470.10:FF:000001">
    <property type="entry name" value="Vitamin B12 ABC transporter permease BtuC"/>
    <property type="match status" value="1"/>
</dbReference>
<name>A0A081LFX1_9BACI</name>
<evidence type="ECO:0000313" key="10">
    <source>
        <dbReference type="Proteomes" id="UP000028091"/>
    </source>
</evidence>
<evidence type="ECO:0000313" key="9">
    <source>
        <dbReference type="EMBL" id="KEP28147.1"/>
    </source>
</evidence>
<evidence type="ECO:0000256" key="1">
    <source>
        <dbReference type="ARBA" id="ARBA00004651"/>
    </source>
</evidence>
<evidence type="ECO:0000256" key="5">
    <source>
        <dbReference type="ARBA" id="ARBA00022692"/>
    </source>
</evidence>
<dbReference type="InterPro" id="IPR037294">
    <property type="entry name" value="ABC_BtuC-like"/>
</dbReference>
<comment type="caution">
    <text evidence="9">The sequence shown here is derived from an EMBL/GenBank/DDBJ whole genome shotgun (WGS) entry which is preliminary data.</text>
</comment>
<dbReference type="GO" id="GO:0022857">
    <property type="term" value="F:transmembrane transporter activity"/>
    <property type="evidence" value="ECO:0007669"/>
    <property type="project" value="InterPro"/>
</dbReference>
<keyword evidence="6 8" id="KW-1133">Transmembrane helix</keyword>
<dbReference type="OrthoDB" id="9811721at2"/>
<dbReference type="PANTHER" id="PTHR30472">
    <property type="entry name" value="FERRIC ENTEROBACTIN TRANSPORT SYSTEM PERMEASE PROTEIN"/>
    <property type="match status" value="1"/>
</dbReference>
<evidence type="ECO:0000256" key="3">
    <source>
        <dbReference type="ARBA" id="ARBA00022448"/>
    </source>
</evidence>
<keyword evidence="7 8" id="KW-0472">Membrane</keyword>
<proteinExistence type="inferred from homology"/>
<feature type="transmembrane region" description="Helical" evidence="8">
    <location>
        <begin position="201"/>
        <end position="221"/>
    </location>
</feature>
<protein>
    <submittedName>
        <fullName evidence="9">Iron ABC transporter permease</fullName>
    </submittedName>
</protein>
<keyword evidence="10" id="KW-1185">Reference proteome</keyword>
<keyword evidence="4" id="KW-1003">Cell membrane</keyword>
<feature type="transmembrane region" description="Helical" evidence="8">
    <location>
        <begin position="96"/>
        <end position="115"/>
    </location>
</feature>
<feature type="transmembrane region" description="Helical" evidence="8">
    <location>
        <begin position="64"/>
        <end position="84"/>
    </location>
</feature>
<evidence type="ECO:0000256" key="2">
    <source>
        <dbReference type="ARBA" id="ARBA00007935"/>
    </source>
</evidence>
<dbReference type="Proteomes" id="UP000028091">
    <property type="component" value="Unassembled WGS sequence"/>
</dbReference>
<keyword evidence="5 8" id="KW-0812">Transmembrane</keyword>
<dbReference type="Pfam" id="PF01032">
    <property type="entry name" value="FecCD"/>
    <property type="match status" value="1"/>
</dbReference>
<dbReference type="RefSeq" id="WP_034316852.1">
    <property type="nucleotide sequence ID" value="NZ_JOTP01000001.1"/>
</dbReference>
<comment type="subcellular location">
    <subcellularLocation>
        <location evidence="1">Cell membrane</location>
        <topology evidence="1">Multi-pass membrane protein</topology>
    </subcellularLocation>
</comment>
<dbReference type="InterPro" id="IPR000522">
    <property type="entry name" value="ABC_transptr_permease_BtuC"/>
</dbReference>
<gene>
    <name evidence="9" type="ORF">BA70_00725</name>
</gene>
<dbReference type="PANTHER" id="PTHR30472:SF64">
    <property type="entry name" value="IRON(3+)-HYDROXAMATE IMPORT SYSTEM PERMEASE PROTEIN FHUG"/>
    <property type="match status" value="1"/>
</dbReference>
<reference evidence="9 10" key="1">
    <citation type="submission" date="2012-09" db="EMBL/GenBank/DDBJ databases">
        <title>Genome Sequence of Bacillus sp. DW5-4.</title>
        <authorList>
            <person name="Lai Q."/>
            <person name="Liu Y."/>
            <person name="Shao Z."/>
        </authorList>
    </citation>
    <scope>NUCLEOTIDE SEQUENCE [LARGE SCALE GENOMIC DNA]</scope>
    <source>
        <strain evidence="9 10">DW5-4</strain>
    </source>
</reference>
<dbReference type="GO" id="GO:0005886">
    <property type="term" value="C:plasma membrane"/>
    <property type="evidence" value="ECO:0007669"/>
    <property type="project" value="UniProtKB-SubCell"/>
</dbReference>
<dbReference type="eggNOG" id="COG0609">
    <property type="taxonomic scope" value="Bacteria"/>
</dbReference>
<feature type="transmembrane region" description="Helical" evidence="8">
    <location>
        <begin position="287"/>
        <end position="305"/>
    </location>
</feature>
<keyword evidence="3" id="KW-0813">Transport</keyword>
<sequence length="340" mass="36370">MEMVQQAKKKKYKRTMLMIFLAIVAVFLISLNTGEIRISPMDTLKTFFGFGSEMDELVLFEFRLPRMVIALLVGASIAVSGAIWQGVSQNGLADPGILGVNAGAGFAVVLFIFAFQGSMSNLGDLTIFVLPLFAFVGAGFAAFLIYVLAWKKGITPVRLILTGIGVNAAFSAAIVVIQLKMSPNDFNQAIVWLSGSIWGSSWTYVLAVLPWMLIFLVLAIVRARYLNIMNLGDQLSYGLGISVHKERSFFMLVAVALAGASVAVAGSISFLGLAAPHLARKLVGPKHQAMIPASALIGALLLLLADTLGRVILAPSEVPVGLVVSALGAPYFIYLLMKTN</sequence>
<feature type="transmembrane region" description="Helical" evidence="8">
    <location>
        <begin position="127"/>
        <end position="147"/>
    </location>
</feature>
<dbReference type="AlphaFoldDB" id="A0A081LFX1"/>